<dbReference type="Pfam" id="PF07635">
    <property type="entry name" value="PSCyt1"/>
    <property type="match status" value="1"/>
</dbReference>
<dbReference type="RefSeq" id="WP_145448247.1">
    <property type="nucleotide sequence ID" value="NZ_CP037421.1"/>
</dbReference>
<dbReference type="Pfam" id="PF07583">
    <property type="entry name" value="PSCyt2"/>
    <property type="match status" value="1"/>
</dbReference>
<keyword evidence="7" id="KW-1185">Reference proteome</keyword>
<dbReference type="GO" id="GO:0009055">
    <property type="term" value="F:electron transfer activity"/>
    <property type="evidence" value="ECO:0007669"/>
    <property type="project" value="InterPro"/>
</dbReference>
<protein>
    <submittedName>
        <fullName evidence="6">Planctomycete cytochrome C</fullName>
    </submittedName>
</protein>
<keyword evidence="2" id="KW-0732">Signal</keyword>
<reference evidence="6 7" key="1">
    <citation type="submission" date="2019-03" db="EMBL/GenBank/DDBJ databases">
        <title>Deep-cultivation of Planctomycetes and their phenomic and genomic characterization uncovers novel biology.</title>
        <authorList>
            <person name="Wiegand S."/>
            <person name="Jogler M."/>
            <person name="Boedeker C."/>
            <person name="Pinto D."/>
            <person name="Vollmers J."/>
            <person name="Rivas-Marin E."/>
            <person name="Kohn T."/>
            <person name="Peeters S.H."/>
            <person name="Heuer A."/>
            <person name="Rast P."/>
            <person name="Oberbeckmann S."/>
            <person name="Bunk B."/>
            <person name="Jeske O."/>
            <person name="Meyerdierks A."/>
            <person name="Storesund J.E."/>
            <person name="Kallscheuer N."/>
            <person name="Luecker S."/>
            <person name="Lage O.M."/>
            <person name="Pohl T."/>
            <person name="Merkel B.J."/>
            <person name="Hornburger P."/>
            <person name="Mueller R.-W."/>
            <person name="Bruemmer F."/>
            <person name="Labrenz M."/>
            <person name="Spormann A.M."/>
            <person name="Op den Camp H."/>
            <person name="Overmann J."/>
            <person name="Amann R."/>
            <person name="Jetten M.S.M."/>
            <person name="Mascher T."/>
            <person name="Medema M.H."/>
            <person name="Devos D.P."/>
            <person name="Kaster A.-K."/>
            <person name="Ovreas L."/>
            <person name="Rohde M."/>
            <person name="Galperin M.Y."/>
            <person name="Jogler C."/>
        </authorList>
    </citation>
    <scope>NUCLEOTIDE SEQUENCE [LARGE SCALE GENOMIC DNA]</scope>
    <source>
        <strain evidence="6 7">Enr10</strain>
    </source>
</reference>
<feature type="chain" id="PRO_5022235503" evidence="2">
    <location>
        <begin position="23"/>
        <end position="969"/>
    </location>
</feature>
<keyword evidence="1" id="KW-0175">Coiled coil</keyword>
<organism evidence="6 7">
    <name type="scientific">Gimesia panareensis</name>
    <dbReference type="NCBI Taxonomy" id="2527978"/>
    <lineage>
        <taxon>Bacteria</taxon>
        <taxon>Pseudomonadati</taxon>
        <taxon>Planctomycetota</taxon>
        <taxon>Planctomycetia</taxon>
        <taxon>Planctomycetales</taxon>
        <taxon>Planctomycetaceae</taxon>
        <taxon>Gimesia</taxon>
    </lineage>
</organism>
<feature type="coiled-coil region" evidence="1">
    <location>
        <begin position="399"/>
        <end position="426"/>
    </location>
</feature>
<evidence type="ECO:0000313" key="6">
    <source>
        <dbReference type="EMBL" id="QDT25582.1"/>
    </source>
</evidence>
<dbReference type="PANTHER" id="PTHR35889">
    <property type="entry name" value="CYCLOINULO-OLIGOSACCHARIDE FRUCTANOTRANSFERASE-RELATED"/>
    <property type="match status" value="1"/>
</dbReference>
<proteinExistence type="predicted"/>
<feature type="domain" description="DUF1549" evidence="3">
    <location>
        <begin position="165"/>
        <end position="380"/>
    </location>
</feature>
<feature type="domain" description="DUF1553" evidence="4">
    <location>
        <begin position="665"/>
        <end position="928"/>
    </location>
</feature>
<dbReference type="Pfam" id="PF07587">
    <property type="entry name" value="PSD1"/>
    <property type="match status" value="1"/>
</dbReference>
<dbReference type="InterPro" id="IPR022655">
    <property type="entry name" value="DUF1553"/>
</dbReference>
<dbReference type="InterPro" id="IPR036909">
    <property type="entry name" value="Cyt_c-like_dom_sf"/>
</dbReference>
<accession>A0A517Q1X2</accession>
<evidence type="ECO:0000259" key="3">
    <source>
        <dbReference type="Pfam" id="PF07583"/>
    </source>
</evidence>
<dbReference type="Proteomes" id="UP000315647">
    <property type="component" value="Chromosome"/>
</dbReference>
<sequence precursor="true">MNGRLFLASLFSVSVCLTSAQAAESDKKVETLSFENNVRKILKVHCLHCHGENGEMEGSLDLRLKRFMVKGGDSGPSIVPGKSGESELIARIEAKEMPPEGKHMPEEELAILKQWIDQGAHTLRPEPDKIGEDYLAPDDLAFWSFQPVKNYPVPKVKQPKLVKQPIDAFLLSKLEEKDLTFTAEASKASLARRAFYDLIGLPPTPEELKQFLDDKSPDAYEKLIDRLLASPHYGERWGRHWLDVAGYADSEGYNNKDQERPWAFRYRDYVIRAFNEDKPYDQFLQEQLAGDEMVKPPYHKLSPEDMQKLVATGFLRMAPDGTGSNPAEKEVAKNQVVTDTVDIVSSSILGMTVACAQCHDHKYDPIPQNDYYRFRAIFEPALDWKNWRTPAGRRISIMSDEDRKQANELEKEAQKVLAERTELVNKFIDRTLERELLDVPEDKQEAARTAYKTPGNKRTKEQVALLKNYPRINRLSAGSLYLYDRTLYELSSKATQKSKELARDLVAKVEKETLAKIPEDRKALALAAQKADAKKRTEEQKKVIEEFPGLLVSTTNLKDFDPEGAAQVQHFKDEAKRFNDLKTTAILKEYSDKAAKIRDKKPKEEFIRVLTEVPGKVPKTFFFNRGDFEQPKHELQPAGLSVVKSNLKQQVDIPVQNKDIPTTGRRLAYAKYITNGEHPLTARVFVNRLWLHHFGKGIVASPTDFGKLGIPPTHRELLDWLAHDFVANGWKIKRLHKMLMTSNAYMQSSQRSDEYDVVDPDNLLYGHMPVRRLEAETIRDSIIAVTGKLKNDLYGEPVPVKEDEVGQIVVGIANVDSAGRQGKDIKMDDRQFRRSVYVAVSRSKPLAVLDMFDAPKMEPNCEKRSSSTVAPQSLLMMNSGFMVEHAEYFAERLQKERAGNKAEQVKLAWMLAYGKEPTEQEIKQSIEFIDSQIPQFKDQKNSAGKTPEQLALATFCQALLSSNGFLYVD</sequence>
<evidence type="ECO:0000256" key="2">
    <source>
        <dbReference type="SAM" id="SignalP"/>
    </source>
</evidence>
<dbReference type="EMBL" id="CP037421">
    <property type="protein sequence ID" value="QDT25582.1"/>
    <property type="molecule type" value="Genomic_DNA"/>
</dbReference>
<dbReference type="InterPro" id="IPR011444">
    <property type="entry name" value="DUF1549"/>
</dbReference>
<dbReference type="InterPro" id="IPR011429">
    <property type="entry name" value="Cyt_c_Planctomycete-type"/>
</dbReference>
<dbReference type="GO" id="GO:0020037">
    <property type="term" value="F:heme binding"/>
    <property type="evidence" value="ECO:0007669"/>
    <property type="project" value="InterPro"/>
</dbReference>
<dbReference type="SUPFAM" id="SSF46626">
    <property type="entry name" value="Cytochrome c"/>
    <property type="match status" value="1"/>
</dbReference>
<feature type="domain" description="Cytochrome C Planctomycete-type" evidence="5">
    <location>
        <begin position="46"/>
        <end position="101"/>
    </location>
</feature>
<gene>
    <name evidence="6" type="ORF">Enr10x_08790</name>
</gene>
<evidence type="ECO:0000259" key="4">
    <source>
        <dbReference type="Pfam" id="PF07587"/>
    </source>
</evidence>
<evidence type="ECO:0000256" key="1">
    <source>
        <dbReference type="SAM" id="Coils"/>
    </source>
</evidence>
<name>A0A517Q1X2_9PLAN</name>
<evidence type="ECO:0000259" key="5">
    <source>
        <dbReference type="Pfam" id="PF07635"/>
    </source>
</evidence>
<evidence type="ECO:0000313" key="7">
    <source>
        <dbReference type="Proteomes" id="UP000315647"/>
    </source>
</evidence>
<dbReference type="PANTHER" id="PTHR35889:SF3">
    <property type="entry name" value="F-BOX DOMAIN-CONTAINING PROTEIN"/>
    <property type="match status" value="1"/>
</dbReference>
<feature type="signal peptide" evidence="2">
    <location>
        <begin position="1"/>
        <end position="22"/>
    </location>
</feature>
<dbReference type="AlphaFoldDB" id="A0A517Q1X2"/>